<feature type="region of interest" description="Disordered" evidence="10">
    <location>
        <begin position="128"/>
        <end position="150"/>
    </location>
</feature>
<dbReference type="PROSITE" id="PS50157">
    <property type="entry name" value="ZINC_FINGER_C2H2_2"/>
    <property type="match status" value="7"/>
</dbReference>
<evidence type="ECO:0000256" key="7">
    <source>
        <dbReference type="ARBA" id="ARBA00023242"/>
    </source>
</evidence>
<feature type="region of interest" description="Disordered" evidence="10">
    <location>
        <begin position="265"/>
        <end position="286"/>
    </location>
</feature>
<feature type="compositionally biased region" description="Acidic residues" evidence="10">
    <location>
        <begin position="139"/>
        <end position="150"/>
    </location>
</feature>
<protein>
    <submittedName>
        <fullName evidence="14">Zinc finger protein 652 isoform X4</fullName>
    </submittedName>
</protein>
<feature type="binding site" evidence="9">
    <location>
        <position position="68"/>
    </location>
    <ligand>
        <name>Zn(2+)</name>
        <dbReference type="ChEBI" id="CHEBI:29105"/>
    </ligand>
</feature>
<dbReference type="PANTHER" id="PTHR16515:SF49">
    <property type="entry name" value="GASTRULA ZINC FINGER PROTEIN XLCGF49.1-LIKE-RELATED"/>
    <property type="match status" value="1"/>
</dbReference>
<dbReference type="Pfam" id="PF00096">
    <property type="entry name" value="zf-C2H2"/>
    <property type="match status" value="1"/>
</dbReference>
<dbReference type="InterPro" id="IPR036236">
    <property type="entry name" value="Znf_C2H2_sf"/>
</dbReference>
<evidence type="ECO:0000256" key="6">
    <source>
        <dbReference type="ARBA" id="ARBA00023125"/>
    </source>
</evidence>
<organism evidence="13 14">
    <name type="scientific">Bicyclus anynana</name>
    <name type="common">Squinting bush brown butterfly</name>
    <dbReference type="NCBI Taxonomy" id="110368"/>
    <lineage>
        <taxon>Eukaryota</taxon>
        <taxon>Metazoa</taxon>
        <taxon>Ecdysozoa</taxon>
        <taxon>Arthropoda</taxon>
        <taxon>Hexapoda</taxon>
        <taxon>Insecta</taxon>
        <taxon>Pterygota</taxon>
        <taxon>Neoptera</taxon>
        <taxon>Endopterygota</taxon>
        <taxon>Lepidoptera</taxon>
        <taxon>Glossata</taxon>
        <taxon>Ditrysia</taxon>
        <taxon>Papilionoidea</taxon>
        <taxon>Nymphalidae</taxon>
        <taxon>Satyrinae</taxon>
        <taxon>Satyrini</taxon>
        <taxon>Mycalesina</taxon>
        <taxon>Bicyclus</taxon>
    </lineage>
</organism>
<dbReference type="GO" id="GO:0005634">
    <property type="term" value="C:nucleus"/>
    <property type="evidence" value="ECO:0007669"/>
    <property type="project" value="UniProtKB-SubCell"/>
</dbReference>
<dbReference type="PROSITE" id="PS00028">
    <property type="entry name" value="ZINC_FINGER_C2H2_1"/>
    <property type="match status" value="7"/>
</dbReference>
<feature type="domain" description="C2H2-type" evidence="11">
    <location>
        <begin position="595"/>
        <end position="617"/>
    </location>
</feature>
<evidence type="ECO:0000256" key="9">
    <source>
        <dbReference type="PROSITE-ProRule" id="PRU01263"/>
    </source>
</evidence>
<dbReference type="Pfam" id="PF07776">
    <property type="entry name" value="zf-AD"/>
    <property type="match status" value="1"/>
</dbReference>
<evidence type="ECO:0000256" key="8">
    <source>
        <dbReference type="PROSITE-ProRule" id="PRU00042"/>
    </source>
</evidence>
<feature type="domain" description="C2H2-type" evidence="11">
    <location>
        <begin position="452"/>
        <end position="474"/>
    </location>
</feature>
<dbReference type="SUPFAM" id="SSF57667">
    <property type="entry name" value="beta-beta-alpha zinc fingers"/>
    <property type="match status" value="4"/>
</dbReference>
<evidence type="ECO:0000259" key="11">
    <source>
        <dbReference type="PROSITE" id="PS50157"/>
    </source>
</evidence>
<reference evidence="14" key="1">
    <citation type="submission" date="2025-08" db="UniProtKB">
        <authorList>
            <consortium name="RefSeq"/>
        </authorList>
    </citation>
    <scope>IDENTIFICATION</scope>
</reference>
<evidence type="ECO:0000259" key="12">
    <source>
        <dbReference type="PROSITE" id="PS51915"/>
    </source>
</evidence>
<dbReference type="InterPro" id="IPR012934">
    <property type="entry name" value="Znf_AD"/>
</dbReference>
<evidence type="ECO:0000256" key="3">
    <source>
        <dbReference type="ARBA" id="ARBA00022737"/>
    </source>
</evidence>
<name>A0A6J1N3Z7_BICAN</name>
<dbReference type="GO" id="GO:0000785">
    <property type="term" value="C:chromatin"/>
    <property type="evidence" value="ECO:0007669"/>
    <property type="project" value="UniProtKB-ARBA"/>
</dbReference>
<dbReference type="AlphaFoldDB" id="A0A6J1N3Z7"/>
<evidence type="ECO:0000313" key="13">
    <source>
        <dbReference type="Proteomes" id="UP001652582"/>
    </source>
</evidence>
<dbReference type="Gene3D" id="3.30.160.60">
    <property type="entry name" value="Classic Zinc Finger"/>
    <property type="match status" value="4"/>
</dbReference>
<feature type="domain" description="C2H2-type" evidence="11">
    <location>
        <begin position="332"/>
        <end position="356"/>
    </location>
</feature>
<feature type="binding site" evidence="9">
    <location>
        <position position="71"/>
    </location>
    <ligand>
        <name>Zn(2+)</name>
        <dbReference type="ChEBI" id="CHEBI:29105"/>
    </ligand>
</feature>
<proteinExistence type="predicted"/>
<evidence type="ECO:0000313" key="14">
    <source>
        <dbReference type="RefSeq" id="XP_023939822.2"/>
    </source>
</evidence>
<evidence type="ECO:0000256" key="5">
    <source>
        <dbReference type="ARBA" id="ARBA00022833"/>
    </source>
</evidence>
<evidence type="ECO:0000256" key="4">
    <source>
        <dbReference type="ARBA" id="ARBA00022771"/>
    </source>
</evidence>
<feature type="domain" description="C2H2-type" evidence="11">
    <location>
        <begin position="426"/>
        <end position="453"/>
    </location>
</feature>
<dbReference type="GeneID" id="112047122"/>
<evidence type="ECO:0000256" key="1">
    <source>
        <dbReference type="ARBA" id="ARBA00004123"/>
    </source>
</evidence>
<gene>
    <name evidence="14" type="primary">LOC112047122</name>
</gene>
<feature type="binding site" evidence="9">
    <location>
        <position position="15"/>
    </location>
    <ligand>
        <name>Zn(2+)</name>
        <dbReference type="ChEBI" id="CHEBI:29105"/>
    </ligand>
</feature>
<accession>A0A6J1N3Z7</accession>
<feature type="domain" description="C2H2-type" evidence="11">
    <location>
        <begin position="538"/>
        <end position="566"/>
    </location>
</feature>
<dbReference type="RefSeq" id="XP_023939822.2">
    <property type="nucleotide sequence ID" value="XM_024084054.2"/>
</dbReference>
<feature type="region of interest" description="Disordered" evidence="10">
    <location>
        <begin position="179"/>
        <end position="227"/>
    </location>
</feature>
<keyword evidence="5 9" id="KW-0862">Zinc</keyword>
<dbReference type="GO" id="GO:0040029">
    <property type="term" value="P:epigenetic regulation of gene expression"/>
    <property type="evidence" value="ECO:0007669"/>
    <property type="project" value="UniProtKB-ARBA"/>
</dbReference>
<dbReference type="GO" id="GO:0008270">
    <property type="term" value="F:zinc ion binding"/>
    <property type="evidence" value="ECO:0007669"/>
    <property type="project" value="UniProtKB-UniRule"/>
</dbReference>
<comment type="subcellular location">
    <subcellularLocation>
        <location evidence="1">Nucleus</location>
    </subcellularLocation>
</comment>
<feature type="binding site" evidence="9">
    <location>
        <position position="18"/>
    </location>
    <ligand>
        <name>Zn(2+)</name>
        <dbReference type="ChEBI" id="CHEBI:29105"/>
    </ligand>
</feature>
<feature type="domain" description="C2H2-type" evidence="11">
    <location>
        <begin position="479"/>
        <end position="507"/>
    </location>
</feature>
<dbReference type="Proteomes" id="UP001652582">
    <property type="component" value="Chromosome 26"/>
</dbReference>
<dbReference type="GO" id="GO:0043565">
    <property type="term" value="F:sequence-specific DNA binding"/>
    <property type="evidence" value="ECO:0007669"/>
    <property type="project" value="UniProtKB-ARBA"/>
</dbReference>
<sequence length="620" mass="71577">MAAKTSEWRPGPTVCRCCLSEGCYKDISTEYFWMGKREVYSEMLSDTFDLSISYSKSGGPNSASRLICEPCIGRLRDAAEFKRQVQECEKTFVQCLDPVTALADMQVTLELEKEVKVEMVKEEKMRLSDDDDYGAHDYGDDDDDYDDLDDQPLTKLASKIPKKEDVDVLDLLDNAKVTEKRKSSTKVKGQPSKKSKCKQTAGSSKQQKPEPKKKKGADSLPTDRPTPAKRIVPLFQVAYDRTLCKPLGTVTAFRKLRLKDRISTPSPISMRDYTPSRSPSPVSLRERNSPAIEVPKIMKVISTKKHSDYRQNALTVFEFSTVYPFVYGNNKFKCFVCAEPFLETSLLRQHMNENHTFAPLKRLVNNRRENVLKVDVGELECKLCSVKPKDLLQLKYHLKEDHQKPIDPDLQDNMIPFKLEEENGAYKCVICEGTFIKVRILVIHMSVHFSNYSCEICGSGFMTLRLLKKHLEVHETGNFPCDRCNKVFSTTYKRALHVRGVHLKQYPRRCPICPERFNSNYRRTIHLQNVHNQSTRVHKCETCGRGFNLKYHLICHNRSVHLQERNHQCKVCLQRFCNKETLKRHMVIHTGEKNHKCDLCGMAFLRRKNLKDHLRLHDVV</sequence>
<feature type="compositionally biased region" description="Basic and acidic residues" evidence="10">
    <location>
        <begin position="128"/>
        <end position="138"/>
    </location>
</feature>
<evidence type="ECO:0000256" key="2">
    <source>
        <dbReference type="ARBA" id="ARBA00022723"/>
    </source>
</evidence>
<dbReference type="OrthoDB" id="3069995at2759"/>
<dbReference type="GO" id="GO:0003682">
    <property type="term" value="F:chromatin binding"/>
    <property type="evidence" value="ECO:0007669"/>
    <property type="project" value="UniProtKB-ARBA"/>
</dbReference>
<dbReference type="PANTHER" id="PTHR16515">
    <property type="entry name" value="PR DOMAIN ZINC FINGER PROTEIN"/>
    <property type="match status" value="1"/>
</dbReference>
<dbReference type="SMART" id="SM00868">
    <property type="entry name" value="zf-AD"/>
    <property type="match status" value="1"/>
</dbReference>
<dbReference type="PROSITE" id="PS51915">
    <property type="entry name" value="ZAD"/>
    <property type="match status" value="1"/>
</dbReference>
<keyword evidence="3" id="KW-0677">Repeat</keyword>
<keyword evidence="2 9" id="KW-0479">Metal-binding</keyword>
<dbReference type="SMART" id="SM00355">
    <property type="entry name" value="ZnF_C2H2"/>
    <property type="match status" value="9"/>
</dbReference>
<feature type="domain" description="ZAD" evidence="12">
    <location>
        <begin position="13"/>
        <end position="95"/>
    </location>
</feature>
<dbReference type="InterPro" id="IPR013087">
    <property type="entry name" value="Znf_C2H2_type"/>
</dbReference>
<keyword evidence="4 8" id="KW-0863">Zinc-finger</keyword>
<keyword evidence="13" id="KW-1185">Reference proteome</keyword>
<keyword evidence="6" id="KW-0238">DNA-binding</keyword>
<keyword evidence="7" id="KW-0539">Nucleus</keyword>
<feature type="domain" description="C2H2-type" evidence="11">
    <location>
        <begin position="567"/>
        <end position="594"/>
    </location>
</feature>
<dbReference type="InterPro" id="IPR050331">
    <property type="entry name" value="Zinc_finger"/>
</dbReference>
<evidence type="ECO:0000256" key="10">
    <source>
        <dbReference type="SAM" id="MobiDB-lite"/>
    </source>
</evidence>